<feature type="region of interest" description="Disordered" evidence="1">
    <location>
        <begin position="102"/>
        <end position="158"/>
    </location>
</feature>
<organism evidence="3 4">
    <name type="scientific">Nonomuraea ferruginea</name>
    <dbReference type="NCBI Taxonomy" id="46174"/>
    <lineage>
        <taxon>Bacteria</taxon>
        <taxon>Bacillati</taxon>
        <taxon>Actinomycetota</taxon>
        <taxon>Actinomycetes</taxon>
        <taxon>Streptosporangiales</taxon>
        <taxon>Streptosporangiaceae</taxon>
        <taxon>Nonomuraea</taxon>
    </lineage>
</organism>
<evidence type="ECO:0000313" key="4">
    <source>
        <dbReference type="Proteomes" id="UP001212498"/>
    </source>
</evidence>
<gene>
    <name evidence="3" type="ORF">OUY24_43470</name>
</gene>
<feature type="non-terminal residue" evidence="3">
    <location>
        <position position="476"/>
    </location>
</feature>
<feature type="compositionally biased region" description="Polar residues" evidence="1">
    <location>
        <begin position="258"/>
        <end position="268"/>
    </location>
</feature>
<dbReference type="EMBL" id="JAPNUD010000313">
    <property type="protein sequence ID" value="MDA0647531.1"/>
    <property type="molecule type" value="Genomic_DNA"/>
</dbReference>
<feature type="compositionally biased region" description="Low complexity" evidence="1">
    <location>
        <begin position="106"/>
        <end position="122"/>
    </location>
</feature>
<feature type="domain" description="Carbohydrate kinase PfkB" evidence="2">
    <location>
        <begin position="383"/>
        <end position="473"/>
    </location>
</feature>
<dbReference type="InterPro" id="IPR011611">
    <property type="entry name" value="PfkB_dom"/>
</dbReference>
<dbReference type="CDD" id="cd00287">
    <property type="entry name" value="ribokinase_pfkB_like"/>
    <property type="match status" value="1"/>
</dbReference>
<comment type="caution">
    <text evidence="3">The sequence shown here is derived from an EMBL/GenBank/DDBJ whole genome shotgun (WGS) entry which is preliminary data.</text>
</comment>
<proteinExistence type="predicted"/>
<feature type="region of interest" description="Disordered" evidence="1">
    <location>
        <begin position="171"/>
        <end position="306"/>
    </location>
</feature>
<keyword evidence="3" id="KW-0418">Kinase</keyword>
<sequence>MIGDTLLDVDVDGEAVRLCPDAPVPVVDVTAEHARPGGAGLAALLAARDGADVVLITAIGDDPAGRRLCGLLSAELELVRLPLRGETVRKTRVRAGGQTLLRLDTGDGTAPPFPAAPTTGPAHQDEVPPREAPETRDAHPDPFDHHALPTEDHTQDTDSHTIAAGEYPQHANVTTSDPHKPEPNPTAANGNARDADVTAAGGNTTTDPHTPEPDQILAKGNARDADVIVTGGNTTADRHTREGGPTATNRSVRDTELTAASGSASAANPHTPESDPTAAKANTRDKDVTAAGGSVSGAERHMGEFGPDAGVQGVTAEGVDTAVVGGHLAAGDGYARAVEVVAAAGAVLVADYGRGVAAVARELLRGCAAPVVWDPHPRGVRPPRGCALITPSEAEARLLCPGEFPGADRAARAIREELDAGAVVVTRGAGGASLALADGTMLKIPAPVRASGQDPCGAGDRLAGAAALAMRAGAGV</sequence>
<keyword evidence="3" id="KW-0808">Transferase</keyword>
<evidence type="ECO:0000313" key="3">
    <source>
        <dbReference type="EMBL" id="MDA0647531.1"/>
    </source>
</evidence>
<dbReference type="Pfam" id="PF00294">
    <property type="entry name" value="PfkB"/>
    <property type="match status" value="1"/>
</dbReference>
<dbReference type="PANTHER" id="PTHR46969:SF1">
    <property type="entry name" value="BIFUNCTIONAL PROTEIN HLDE"/>
    <property type="match status" value="1"/>
</dbReference>
<accession>A0ABT4TF25</accession>
<evidence type="ECO:0000256" key="1">
    <source>
        <dbReference type="SAM" id="MobiDB-lite"/>
    </source>
</evidence>
<dbReference type="SUPFAM" id="SSF53613">
    <property type="entry name" value="Ribokinase-like"/>
    <property type="match status" value="2"/>
</dbReference>
<dbReference type="Gene3D" id="3.40.1190.20">
    <property type="match status" value="2"/>
</dbReference>
<keyword evidence="4" id="KW-1185">Reference proteome</keyword>
<protein>
    <submittedName>
        <fullName evidence="3">PfkB family carbohydrate kinase</fullName>
    </submittedName>
</protein>
<dbReference type="GO" id="GO:0016301">
    <property type="term" value="F:kinase activity"/>
    <property type="evidence" value="ECO:0007669"/>
    <property type="project" value="UniProtKB-KW"/>
</dbReference>
<dbReference type="RefSeq" id="WP_271280460.1">
    <property type="nucleotide sequence ID" value="NZ_JAPNUD010000313.1"/>
</dbReference>
<dbReference type="PANTHER" id="PTHR46969">
    <property type="entry name" value="BIFUNCTIONAL PROTEIN HLDE"/>
    <property type="match status" value="1"/>
</dbReference>
<name>A0ABT4TF25_9ACTN</name>
<dbReference type="Proteomes" id="UP001212498">
    <property type="component" value="Unassembled WGS sequence"/>
</dbReference>
<feature type="compositionally biased region" description="Basic and acidic residues" evidence="1">
    <location>
        <begin position="123"/>
        <end position="158"/>
    </location>
</feature>
<reference evidence="3 4" key="1">
    <citation type="submission" date="2022-11" db="EMBL/GenBank/DDBJ databases">
        <title>Nonomuraea corallina sp. nov., a new species of the genus Nonomuraea isolated from sea side sediment in Thai sea.</title>
        <authorList>
            <person name="Ngamcharungchit C."/>
            <person name="Matsumoto A."/>
            <person name="Suriyachadkun C."/>
            <person name="Panbangred W."/>
            <person name="Inahashi Y."/>
            <person name="Intra B."/>
        </authorList>
    </citation>
    <scope>NUCLEOTIDE SEQUENCE [LARGE SCALE GENOMIC DNA]</scope>
    <source>
        <strain evidence="3 4">DSM 43553</strain>
    </source>
</reference>
<dbReference type="InterPro" id="IPR029056">
    <property type="entry name" value="Ribokinase-like"/>
</dbReference>
<evidence type="ECO:0000259" key="2">
    <source>
        <dbReference type="Pfam" id="PF00294"/>
    </source>
</evidence>